<protein>
    <submittedName>
        <fullName evidence="18">Integrin, alpha M (complement component 3 receptor 3 subunit), tandem duplicate 2</fullName>
    </submittedName>
</protein>
<keyword evidence="9 16" id="KW-1133">Transmembrane helix</keyword>
<keyword evidence="19" id="KW-1185">Reference proteome</keyword>
<evidence type="ECO:0000256" key="16">
    <source>
        <dbReference type="RuleBase" id="RU003762"/>
    </source>
</evidence>
<dbReference type="SUPFAM" id="SSF69179">
    <property type="entry name" value="Integrin domains"/>
    <property type="match status" value="2"/>
</dbReference>
<accession>W5LPA5</accession>
<evidence type="ECO:0000256" key="1">
    <source>
        <dbReference type="ARBA" id="ARBA00004479"/>
    </source>
</evidence>
<dbReference type="InterPro" id="IPR048285">
    <property type="entry name" value="Integrin_alpha_Ig-like_2"/>
</dbReference>
<organism evidence="18 19">
    <name type="scientific">Astyanax mexicanus</name>
    <name type="common">Blind cave fish</name>
    <name type="synonym">Astyanax fasciatus mexicanus</name>
    <dbReference type="NCBI Taxonomy" id="7994"/>
    <lineage>
        <taxon>Eukaryota</taxon>
        <taxon>Metazoa</taxon>
        <taxon>Chordata</taxon>
        <taxon>Craniata</taxon>
        <taxon>Vertebrata</taxon>
        <taxon>Euteleostomi</taxon>
        <taxon>Actinopterygii</taxon>
        <taxon>Neopterygii</taxon>
        <taxon>Teleostei</taxon>
        <taxon>Ostariophysi</taxon>
        <taxon>Characiformes</taxon>
        <taxon>Characoidei</taxon>
        <taxon>Acestrorhamphidae</taxon>
        <taxon>Acestrorhamphinae</taxon>
        <taxon>Astyanax</taxon>
    </lineage>
</organism>
<dbReference type="SUPFAM" id="SSF53300">
    <property type="entry name" value="vWA-like"/>
    <property type="match status" value="1"/>
</dbReference>
<feature type="repeat" description="FG-GAP" evidence="15">
    <location>
        <begin position="252"/>
        <end position="307"/>
    </location>
</feature>
<dbReference type="InterPro" id="IPR002035">
    <property type="entry name" value="VWF_A"/>
</dbReference>
<dbReference type="Pfam" id="PF21520">
    <property type="entry name" value="ITGAX-like_Ig_3"/>
    <property type="match status" value="1"/>
</dbReference>
<keyword evidence="3 16" id="KW-0812">Transmembrane</keyword>
<keyword evidence="4" id="KW-0479">Metal-binding</keyword>
<evidence type="ECO:0000256" key="9">
    <source>
        <dbReference type="ARBA" id="ARBA00022989"/>
    </source>
</evidence>
<keyword evidence="11 16" id="KW-0472">Membrane</keyword>
<dbReference type="GO" id="GO:0007160">
    <property type="term" value="P:cell-matrix adhesion"/>
    <property type="evidence" value="ECO:0007669"/>
    <property type="project" value="TreeGrafter"/>
</dbReference>
<dbReference type="InterPro" id="IPR013519">
    <property type="entry name" value="Int_alpha_beta-p"/>
</dbReference>
<feature type="domain" description="VWFA" evidence="17">
    <location>
        <begin position="73"/>
        <end position="244"/>
    </location>
</feature>
<dbReference type="Gene3D" id="2.130.10.130">
    <property type="entry name" value="Integrin alpha, N-terminal"/>
    <property type="match status" value="2"/>
</dbReference>
<evidence type="ECO:0000256" key="11">
    <source>
        <dbReference type="ARBA" id="ARBA00023136"/>
    </source>
</evidence>
<dbReference type="GeneTree" id="ENSGT00940000154838"/>
<keyword evidence="13 16" id="KW-0675">Receptor</keyword>
<dbReference type="InterPro" id="IPR013649">
    <property type="entry name" value="Integrin_alpha_Ig-like_1"/>
</dbReference>
<feature type="repeat" description="FG-GAP" evidence="15">
    <location>
        <begin position="308"/>
        <end position="365"/>
    </location>
</feature>
<dbReference type="PANTHER" id="PTHR23220">
    <property type="entry name" value="INTEGRIN ALPHA"/>
    <property type="match status" value="1"/>
</dbReference>
<keyword evidence="12" id="KW-1015">Disulfide bond</keyword>
<keyword evidence="10 16" id="KW-0401">Integrin</keyword>
<dbReference type="InterPro" id="IPR000413">
    <property type="entry name" value="Integrin_alpha"/>
</dbReference>
<dbReference type="GO" id="GO:0033627">
    <property type="term" value="P:cell adhesion mediated by integrin"/>
    <property type="evidence" value="ECO:0007669"/>
    <property type="project" value="TreeGrafter"/>
</dbReference>
<proteinExistence type="inferred from homology"/>
<dbReference type="Gene3D" id="1.20.5.930">
    <property type="entry name" value="Bicelle-embedded integrin alpha(iib) transmembrane segment"/>
    <property type="match status" value="1"/>
</dbReference>
<dbReference type="SUPFAM" id="SSF69318">
    <property type="entry name" value="Integrin alpha N-terminal domain"/>
    <property type="match status" value="1"/>
</dbReference>
<reference evidence="19" key="1">
    <citation type="submission" date="2013-03" db="EMBL/GenBank/DDBJ databases">
        <authorList>
            <person name="Jeffery W."/>
            <person name="Warren W."/>
            <person name="Wilson R.K."/>
        </authorList>
    </citation>
    <scope>NUCLEOTIDE SEQUENCE</scope>
    <source>
        <strain evidence="19">female</strain>
    </source>
</reference>
<dbReference type="InterPro" id="IPR032695">
    <property type="entry name" value="Integrin_dom_sf"/>
</dbReference>
<evidence type="ECO:0000256" key="13">
    <source>
        <dbReference type="ARBA" id="ARBA00023170"/>
    </source>
</evidence>
<evidence type="ECO:0000256" key="2">
    <source>
        <dbReference type="ARBA" id="ARBA00008054"/>
    </source>
</evidence>
<keyword evidence="8 16" id="KW-0130">Cell adhesion</keyword>
<keyword evidence="14" id="KW-0325">Glycoprotein</keyword>
<dbReference type="Proteomes" id="UP000018467">
    <property type="component" value="Unassembled WGS sequence"/>
</dbReference>
<dbReference type="InterPro" id="IPR048633">
    <property type="entry name" value="ITGAX-like_Ig_3"/>
</dbReference>
<dbReference type="GO" id="GO:0005178">
    <property type="term" value="F:integrin binding"/>
    <property type="evidence" value="ECO:0007669"/>
    <property type="project" value="TreeGrafter"/>
</dbReference>
<dbReference type="PRINTS" id="PR01185">
    <property type="entry name" value="INTEGRINA"/>
</dbReference>
<reference evidence="18" key="4">
    <citation type="submission" date="2025-09" db="UniProtKB">
        <authorList>
            <consortium name="Ensembl"/>
        </authorList>
    </citation>
    <scope>IDENTIFICATION</scope>
</reference>
<reference evidence="19" key="2">
    <citation type="journal article" date="2014" name="Nat. Commun.">
        <title>The cavefish genome reveals candidate genes for eye loss.</title>
        <authorList>
            <person name="McGaugh S.E."/>
            <person name="Gross J.B."/>
            <person name="Aken B."/>
            <person name="Blin M."/>
            <person name="Borowsky R."/>
            <person name="Chalopin D."/>
            <person name="Hinaux H."/>
            <person name="Jeffery W.R."/>
            <person name="Keene A."/>
            <person name="Ma L."/>
            <person name="Minx P."/>
            <person name="Murphy D."/>
            <person name="O'Quin K.E."/>
            <person name="Retaux S."/>
            <person name="Rohner N."/>
            <person name="Searle S.M."/>
            <person name="Stahl B.A."/>
            <person name="Tabin C."/>
            <person name="Volff J.N."/>
            <person name="Yoshizawa M."/>
            <person name="Warren W.C."/>
        </authorList>
    </citation>
    <scope>NUCLEOTIDE SEQUENCE [LARGE SCALE GENOMIC DNA]</scope>
    <source>
        <strain evidence="19">female</strain>
    </source>
</reference>
<dbReference type="HOGENOM" id="CLU_004111_3_0_1"/>
<reference evidence="18" key="3">
    <citation type="submission" date="2025-08" db="UniProtKB">
        <authorList>
            <consortium name="Ensembl"/>
        </authorList>
    </citation>
    <scope>IDENTIFICATION</scope>
</reference>
<dbReference type="eggNOG" id="KOG3637">
    <property type="taxonomic scope" value="Eukaryota"/>
</dbReference>
<dbReference type="PRINTS" id="PR00453">
    <property type="entry name" value="VWFADOMAIN"/>
</dbReference>
<dbReference type="Ensembl" id="ENSAMXT00000021674.2">
    <property type="protein sequence ID" value="ENSAMXP00000021674.2"/>
    <property type="gene ID" value="ENSAMXG00000021044.2"/>
</dbReference>
<dbReference type="SMART" id="SM00327">
    <property type="entry name" value="VWA"/>
    <property type="match status" value="1"/>
</dbReference>
<dbReference type="InterPro" id="IPR013517">
    <property type="entry name" value="FG-GAP"/>
</dbReference>
<evidence type="ECO:0000256" key="5">
    <source>
        <dbReference type="ARBA" id="ARBA00022729"/>
    </source>
</evidence>
<dbReference type="GO" id="GO:0008305">
    <property type="term" value="C:integrin complex"/>
    <property type="evidence" value="ECO:0007669"/>
    <property type="project" value="InterPro"/>
</dbReference>
<comment type="similarity">
    <text evidence="2 16">Belongs to the integrin alpha chain family.</text>
</comment>
<keyword evidence="7" id="KW-0106">Calcium</keyword>
<dbReference type="GO" id="GO:0046872">
    <property type="term" value="F:metal ion binding"/>
    <property type="evidence" value="ECO:0007669"/>
    <property type="project" value="UniProtKB-KW"/>
</dbReference>
<keyword evidence="6" id="KW-0677">Repeat</keyword>
<evidence type="ECO:0000313" key="18">
    <source>
        <dbReference type="Ensembl" id="ENSAMXP00000021674.2"/>
    </source>
</evidence>
<dbReference type="Pfam" id="PF08441">
    <property type="entry name" value="Integrin_A_Ig_1"/>
    <property type="match status" value="1"/>
</dbReference>
<evidence type="ECO:0000256" key="4">
    <source>
        <dbReference type="ARBA" id="ARBA00022723"/>
    </source>
</evidence>
<dbReference type="InterPro" id="IPR036465">
    <property type="entry name" value="vWFA_dom_sf"/>
</dbReference>
<dbReference type="GO" id="GO:0098609">
    <property type="term" value="P:cell-cell adhesion"/>
    <property type="evidence" value="ECO:0007669"/>
    <property type="project" value="TreeGrafter"/>
</dbReference>
<evidence type="ECO:0000259" key="17">
    <source>
        <dbReference type="PROSITE" id="PS50234"/>
    </source>
</evidence>
<dbReference type="GO" id="GO:0007229">
    <property type="term" value="P:integrin-mediated signaling pathway"/>
    <property type="evidence" value="ECO:0007669"/>
    <property type="project" value="UniProtKB-KW"/>
</dbReference>
<evidence type="ECO:0000256" key="10">
    <source>
        <dbReference type="ARBA" id="ARBA00023037"/>
    </source>
</evidence>
<evidence type="ECO:0000313" key="19">
    <source>
        <dbReference type="Proteomes" id="UP000018467"/>
    </source>
</evidence>
<dbReference type="Gene3D" id="2.60.40.1510">
    <property type="entry name" value="ntegrin, alpha v. Chain A, domain 3"/>
    <property type="match status" value="1"/>
</dbReference>
<evidence type="ECO:0000256" key="6">
    <source>
        <dbReference type="ARBA" id="ARBA00022737"/>
    </source>
</evidence>
<dbReference type="InterPro" id="IPR028994">
    <property type="entry name" value="Integrin_alpha_N"/>
</dbReference>
<evidence type="ECO:0000256" key="12">
    <source>
        <dbReference type="ARBA" id="ARBA00023157"/>
    </source>
</evidence>
<name>W5LPA5_ASTMX</name>
<comment type="subcellular location">
    <subcellularLocation>
        <location evidence="1 16">Membrane</location>
        <topology evidence="1 16">Single-pass type I membrane protein</topology>
    </subcellularLocation>
</comment>
<dbReference type="Pfam" id="PF00092">
    <property type="entry name" value="VWA"/>
    <property type="match status" value="1"/>
</dbReference>
<dbReference type="PANTHER" id="PTHR23220:SF118">
    <property type="entry name" value="INTEGRIN ALPHA-X"/>
    <property type="match status" value="1"/>
</dbReference>
<dbReference type="Pfam" id="PF20805">
    <property type="entry name" value="Integrin_A_Ig_2"/>
    <property type="match status" value="1"/>
</dbReference>
<feature type="transmembrane region" description="Helical" evidence="16">
    <location>
        <begin position="684"/>
        <end position="703"/>
    </location>
</feature>
<dbReference type="SMART" id="SM00191">
    <property type="entry name" value="Int_alpha"/>
    <property type="match status" value="2"/>
</dbReference>
<evidence type="ECO:0000256" key="7">
    <source>
        <dbReference type="ARBA" id="ARBA00022837"/>
    </source>
</evidence>
<evidence type="ECO:0000256" key="3">
    <source>
        <dbReference type="ARBA" id="ARBA00022692"/>
    </source>
</evidence>
<keyword evidence="5" id="KW-0732">Signal</keyword>
<dbReference type="GO" id="GO:0009897">
    <property type="term" value="C:external side of plasma membrane"/>
    <property type="evidence" value="ECO:0007669"/>
    <property type="project" value="TreeGrafter"/>
</dbReference>
<dbReference type="Gene3D" id="2.60.40.1460">
    <property type="entry name" value="Integrin domains. Chain A, domain 2"/>
    <property type="match status" value="1"/>
</dbReference>
<dbReference type="Pfam" id="PF01839">
    <property type="entry name" value="FG-GAP"/>
    <property type="match status" value="1"/>
</dbReference>
<dbReference type="PROSITE" id="PS50234">
    <property type="entry name" value="VWFA"/>
    <property type="match status" value="1"/>
</dbReference>
<dbReference type="Bgee" id="ENSAMXG00000021044">
    <property type="expression patterns" value="Expressed in mesonephros and 14 other cell types or tissues"/>
</dbReference>
<evidence type="ECO:0000256" key="15">
    <source>
        <dbReference type="PROSITE-ProRule" id="PRU00803"/>
    </source>
</evidence>
<evidence type="ECO:0000256" key="14">
    <source>
        <dbReference type="ARBA" id="ARBA00023180"/>
    </source>
</evidence>
<sequence length="734" mass="80695">NAFSTVLFDAEPSEAVNMSLGLSMTKDPKSSKIIACGPTIPKNCRVVTTYNGMCFTVDRNSNVEGPIPSALRDIAFLLDGSGSVSEDDFKKMKTFVELMVQGLITRDIRFAVAQYSNQCEIHIDFTYQLNSNLIQNIQQKGGGTYTASAINKLVNDLFIRNARANANRVLVVITDGQSHDANYLSTVAARAQQNKIIRYAIGVGDAFTNENAEKELNTIASDPPSEYIFKVDSFSVLNRIKETLEKNIIAIEGGSVPFLLQIGSYFGAEVCAVDLDVDSFTDLLLVSAPLFTQASKEGIVFVYSSEPIMTLEGMAGQRGRFGSSLASPGDLNGDKITDVVVGAPLEDIGQGSVYIFNGQAGGIASTYSQRISGSSVQSGLRFFGLSLSQNALDQSEDGLLDIAVGSKGTAMLFRSRPIVSLVTTVTYNPRKIPPKETECEKPLENTVTVCFFFFCLDLKAKLNYDLKLDAKRQTFRAFFQDKPKKERVQRGEMVVGLSDACKEHNFLIELDFINYLIYSQLDFEINCGTDNICIDDLKVDFNFSGHSDIQVGIMQEMNVTVFVENRGENSYNPQVTLTYPFGLSYRRFTSKQGRVECVSVDSDQPLALGKTTCYISKPILRQSSFVSQNINCSVATCRRFRCNTNILKRGVELYIISAKVSSGWIEQINTQVEVYEEKNLLKEIIGGVIGGLVLLALITAGLYKAGFFKSQYKQMLEDAGGEQTAAPDGETPEE</sequence>
<dbReference type="PROSITE" id="PS51470">
    <property type="entry name" value="FG_GAP"/>
    <property type="match status" value="2"/>
</dbReference>
<dbReference type="AlphaFoldDB" id="W5LPA5"/>
<evidence type="ECO:0000256" key="8">
    <source>
        <dbReference type="ARBA" id="ARBA00022889"/>
    </source>
</evidence>